<dbReference type="AlphaFoldDB" id="A0A0E0GG37"/>
<dbReference type="OMA" id="FTTICIW"/>
<keyword evidence="2" id="KW-1185">Reference proteome</keyword>
<reference evidence="1" key="2">
    <citation type="submission" date="2018-04" db="EMBL/GenBank/DDBJ databases">
        <title>OnivRS2 (Oryza nivara Reference Sequence Version 2).</title>
        <authorList>
            <person name="Zhang J."/>
            <person name="Kudrna D."/>
            <person name="Lee S."/>
            <person name="Talag J."/>
            <person name="Rajasekar S."/>
            <person name="Welchert J."/>
            <person name="Hsing Y.-I."/>
            <person name="Wing R.A."/>
        </authorList>
    </citation>
    <scope>NUCLEOTIDE SEQUENCE [LARGE SCALE GENOMIC DNA]</scope>
    <source>
        <strain evidence="1">SL10</strain>
    </source>
</reference>
<organism evidence="1">
    <name type="scientific">Oryza nivara</name>
    <name type="common">Indian wild rice</name>
    <name type="synonym">Oryza sativa f. spontanea</name>
    <dbReference type="NCBI Taxonomy" id="4536"/>
    <lineage>
        <taxon>Eukaryota</taxon>
        <taxon>Viridiplantae</taxon>
        <taxon>Streptophyta</taxon>
        <taxon>Embryophyta</taxon>
        <taxon>Tracheophyta</taxon>
        <taxon>Spermatophyta</taxon>
        <taxon>Magnoliopsida</taxon>
        <taxon>Liliopsida</taxon>
        <taxon>Poales</taxon>
        <taxon>Poaceae</taxon>
        <taxon>BOP clade</taxon>
        <taxon>Oryzoideae</taxon>
        <taxon>Oryzeae</taxon>
        <taxon>Oryzinae</taxon>
        <taxon>Oryza</taxon>
    </lineage>
</organism>
<dbReference type="Gramene" id="ONIVA03G01530.1">
    <property type="protein sequence ID" value="ONIVA03G01530.1"/>
    <property type="gene ID" value="ONIVA03G01530"/>
</dbReference>
<proteinExistence type="predicted"/>
<evidence type="ECO:0000313" key="2">
    <source>
        <dbReference type="Proteomes" id="UP000006591"/>
    </source>
</evidence>
<dbReference type="EnsemblPlants" id="ONIVA03G01530.1">
    <property type="protein sequence ID" value="ONIVA03G01530.1"/>
    <property type="gene ID" value="ONIVA03G01530"/>
</dbReference>
<protein>
    <submittedName>
        <fullName evidence="1">Uncharacterized protein</fullName>
    </submittedName>
</protein>
<sequence>MSLKCSKSQARRMVTARSGRPRWGRHGWLSMAATPCSDLWCLMHWSITLSRGVCPRVVPAALTSFSPSAFLAACSCATIPSLRLRKCLDIVLAATAVYAPAALSPATASNPPATALICSQYLLYLLSTCTNTHEYTYRALHQAYVYGRGKDGDSQ</sequence>
<accession>A0A0E0GG37</accession>
<dbReference type="HOGENOM" id="CLU_1809214_0_0_1"/>
<dbReference type="Proteomes" id="UP000006591">
    <property type="component" value="Chromosome 3"/>
</dbReference>
<evidence type="ECO:0000313" key="1">
    <source>
        <dbReference type="EnsemblPlants" id="ONIVA03G01530.1"/>
    </source>
</evidence>
<reference evidence="1" key="1">
    <citation type="submission" date="2015-04" db="UniProtKB">
        <authorList>
            <consortium name="EnsemblPlants"/>
        </authorList>
    </citation>
    <scope>IDENTIFICATION</scope>
    <source>
        <strain evidence="1">SL10</strain>
    </source>
</reference>
<name>A0A0E0GG37_ORYNI</name>